<comment type="catalytic activity">
    <reaction evidence="6">
        <text>a 2-methoxy-6-(all-trans-polyprenyl)benzene-1,4-diol + S-adenosyl-L-methionine = a 5-methoxy-2-methyl-3-(all-trans-polyprenyl)benzene-1,4-diol + S-adenosyl-L-homocysteine + H(+)</text>
        <dbReference type="Rhea" id="RHEA:28286"/>
        <dbReference type="Rhea" id="RHEA-COMP:10858"/>
        <dbReference type="Rhea" id="RHEA-COMP:10859"/>
        <dbReference type="ChEBI" id="CHEBI:15378"/>
        <dbReference type="ChEBI" id="CHEBI:57856"/>
        <dbReference type="ChEBI" id="CHEBI:59789"/>
        <dbReference type="ChEBI" id="CHEBI:84166"/>
        <dbReference type="ChEBI" id="CHEBI:84167"/>
        <dbReference type="EC" id="2.1.1.201"/>
    </reaction>
</comment>
<keyword evidence="5 6" id="KW-0949">S-adenosyl-L-methionine</keyword>
<sequence>MTQSQDTTHFGEQTVALEDKQGLVNKVFHDVADRYDLMNDLMSGGVHRLWKDAMVSELAPPRAGTRPYRVLDMAGGTGDIGERIVNASMGYAEVVVADINADMLRVGAERARSWRYPGQVSFLEANAEELPLESNSFDAYTIAFGIRNVPRIQKALDEAHRVLKRGGRILVLEFSQVDVPGLEAFYKLYSDRVIPPLGRVVTGDAQPYQYFIESIRKFPDPALFGSMLAKAGLKRVKHTSYTGNIATLFSGWKI</sequence>
<dbReference type="NCBIfam" id="NF001242">
    <property type="entry name" value="PRK00216.1-3"/>
    <property type="match status" value="1"/>
</dbReference>
<comment type="function">
    <text evidence="6">Methyltransferase required for the conversion of demethylmenaquinol (DMKH2) to menaquinol (MKH2) and the conversion of 2-polyprenyl-6-methoxy-1,4-benzoquinol (DDMQH2) to 2-polyprenyl-3-methyl-6-methoxy-1,4-benzoquinol (DMQH2).</text>
</comment>
<accession>A0A447I783</accession>
<dbReference type="Pfam" id="PF01209">
    <property type="entry name" value="Ubie_methyltran"/>
    <property type="match status" value="1"/>
</dbReference>
<feature type="binding site" evidence="6">
    <location>
        <position position="98"/>
    </location>
    <ligand>
        <name>S-adenosyl-L-methionine</name>
        <dbReference type="ChEBI" id="CHEBI:59789"/>
    </ligand>
</feature>
<dbReference type="InterPro" id="IPR004033">
    <property type="entry name" value="UbiE/COQ5_MeTrFase"/>
</dbReference>
<comment type="similarity">
    <text evidence="6">Belongs to the class I-like SAM-binding methyltransferase superfamily. MenG/UbiE family.</text>
</comment>
<dbReference type="Proteomes" id="UP000268844">
    <property type="component" value="Unassembled WGS sequence"/>
</dbReference>
<evidence type="ECO:0000313" key="7">
    <source>
        <dbReference type="EMBL" id="VDS03391.1"/>
    </source>
</evidence>
<dbReference type="PROSITE" id="PS01183">
    <property type="entry name" value="UBIE_1"/>
    <property type="match status" value="1"/>
</dbReference>
<dbReference type="UniPathway" id="UPA00232"/>
<name>A0A447I783_9HYPH</name>
<comment type="catalytic activity">
    <reaction evidence="6">
        <text>a 2-demethylmenaquinol + S-adenosyl-L-methionine = a menaquinol + S-adenosyl-L-homocysteine + H(+)</text>
        <dbReference type="Rhea" id="RHEA:42640"/>
        <dbReference type="Rhea" id="RHEA-COMP:9539"/>
        <dbReference type="Rhea" id="RHEA-COMP:9563"/>
        <dbReference type="ChEBI" id="CHEBI:15378"/>
        <dbReference type="ChEBI" id="CHEBI:18151"/>
        <dbReference type="ChEBI" id="CHEBI:55437"/>
        <dbReference type="ChEBI" id="CHEBI:57856"/>
        <dbReference type="ChEBI" id="CHEBI:59789"/>
        <dbReference type="EC" id="2.1.1.163"/>
    </reaction>
</comment>
<dbReference type="GO" id="GO:0009234">
    <property type="term" value="P:menaquinone biosynthetic process"/>
    <property type="evidence" value="ECO:0007669"/>
    <property type="project" value="UniProtKB-UniRule"/>
</dbReference>
<evidence type="ECO:0000256" key="5">
    <source>
        <dbReference type="ARBA" id="ARBA00022691"/>
    </source>
</evidence>
<dbReference type="PROSITE" id="PS51608">
    <property type="entry name" value="SAM_MT_UBIE"/>
    <property type="match status" value="1"/>
</dbReference>
<dbReference type="PANTHER" id="PTHR43591">
    <property type="entry name" value="METHYLTRANSFERASE"/>
    <property type="match status" value="1"/>
</dbReference>
<dbReference type="InterPro" id="IPR023576">
    <property type="entry name" value="UbiE/COQ5_MeTrFase_CS"/>
</dbReference>
<evidence type="ECO:0000256" key="4">
    <source>
        <dbReference type="ARBA" id="ARBA00022688"/>
    </source>
</evidence>
<dbReference type="SUPFAM" id="SSF53335">
    <property type="entry name" value="S-adenosyl-L-methionine-dependent methyltransferases"/>
    <property type="match status" value="1"/>
</dbReference>
<dbReference type="RefSeq" id="WP_126149004.1">
    <property type="nucleotide sequence ID" value="NZ_JBHTMH010000001.1"/>
</dbReference>
<evidence type="ECO:0000256" key="1">
    <source>
        <dbReference type="ARBA" id="ARBA00022428"/>
    </source>
</evidence>
<dbReference type="PANTHER" id="PTHR43591:SF24">
    <property type="entry name" value="2-METHOXY-6-POLYPRENYL-1,4-BENZOQUINOL METHYLASE, MITOCHONDRIAL"/>
    <property type="match status" value="1"/>
</dbReference>
<organism evidence="7 8">
    <name type="scientific">Devosia equisanguinis</name>
    <dbReference type="NCBI Taxonomy" id="2490941"/>
    <lineage>
        <taxon>Bacteria</taxon>
        <taxon>Pseudomonadati</taxon>
        <taxon>Pseudomonadota</taxon>
        <taxon>Alphaproteobacteria</taxon>
        <taxon>Hyphomicrobiales</taxon>
        <taxon>Devosiaceae</taxon>
        <taxon>Devosia</taxon>
    </lineage>
</organism>
<evidence type="ECO:0000256" key="3">
    <source>
        <dbReference type="ARBA" id="ARBA00022679"/>
    </source>
</evidence>
<dbReference type="GO" id="GO:0009060">
    <property type="term" value="P:aerobic respiration"/>
    <property type="evidence" value="ECO:0007669"/>
    <property type="project" value="UniProtKB-UniRule"/>
</dbReference>
<dbReference type="NCBIfam" id="TIGR01934">
    <property type="entry name" value="MenG_MenH_UbiE"/>
    <property type="match status" value="1"/>
</dbReference>
<dbReference type="EC" id="2.1.1.201" evidence="6"/>
<comment type="pathway">
    <text evidence="6">Quinol/quinone metabolism; menaquinone biosynthesis; menaquinol from 1,4-dihydroxy-2-naphthoate: step 2/2.</text>
</comment>
<protein>
    <recommendedName>
        <fullName evidence="6">Ubiquinone/menaquinone biosynthesis C-methyltransferase UbiE</fullName>
        <ecNumber evidence="6">2.1.1.163</ecNumber>
        <ecNumber evidence="6">2.1.1.201</ecNumber>
    </recommendedName>
    <alternativeName>
        <fullName evidence="6">2-methoxy-6-polyprenyl-1,4-benzoquinol methylase</fullName>
    </alternativeName>
    <alternativeName>
        <fullName evidence="6">Demethylmenaquinone methyltransferase</fullName>
    </alternativeName>
</protein>
<dbReference type="EC" id="2.1.1.163" evidence="6"/>
<keyword evidence="1 6" id="KW-0474">Menaquinone biosynthesis</keyword>
<gene>
    <name evidence="6 7" type="primary">ubiE</name>
    <name evidence="7" type="ORF">DEVEQU_00514</name>
</gene>
<evidence type="ECO:0000313" key="8">
    <source>
        <dbReference type="Proteomes" id="UP000268844"/>
    </source>
</evidence>
<keyword evidence="8" id="KW-1185">Reference proteome</keyword>
<dbReference type="UniPathway" id="UPA00079">
    <property type="reaction ID" value="UER00169"/>
</dbReference>
<comment type="pathway">
    <text evidence="6">Cofactor biosynthesis; ubiquinone biosynthesis.</text>
</comment>
<dbReference type="AlphaFoldDB" id="A0A447I783"/>
<dbReference type="GO" id="GO:0008425">
    <property type="term" value="F:2-methoxy-6-polyprenyl-1,4-benzoquinol methyltransferase activity"/>
    <property type="evidence" value="ECO:0007669"/>
    <property type="project" value="UniProtKB-UniRule"/>
</dbReference>
<evidence type="ECO:0000256" key="2">
    <source>
        <dbReference type="ARBA" id="ARBA00022603"/>
    </source>
</evidence>
<dbReference type="CDD" id="cd02440">
    <property type="entry name" value="AdoMet_MTases"/>
    <property type="match status" value="1"/>
</dbReference>
<dbReference type="HAMAP" id="MF_01813">
    <property type="entry name" value="MenG_UbiE_methyltr"/>
    <property type="match status" value="1"/>
</dbReference>
<dbReference type="OrthoDB" id="9808140at2"/>
<dbReference type="Gene3D" id="3.40.50.150">
    <property type="entry name" value="Vaccinia Virus protein VP39"/>
    <property type="match status" value="1"/>
</dbReference>
<dbReference type="GO" id="GO:0043770">
    <property type="term" value="F:demethylmenaquinone methyltransferase activity"/>
    <property type="evidence" value="ECO:0007669"/>
    <property type="project" value="UniProtKB-UniRule"/>
</dbReference>
<comment type="caution">
    <text evidence="6">Lacks conserved residue(s) required for the propagation of feature annotation.</text>
</comment>
<proteinExistence type="inferred from homology"/>
<keyword evidence="3 6" id="KW-0808">Transferase</keyword>
<feature type="binding site" evidence="6">
    <location>
        <begin position="126"/>
        <end position="127"/>
    </location>
    <ligand>
        <name>S-adenosyl-L-methionine</name>
        <dbReference type="ChEBI" id="CHEBI:59789"/>
    </ligand>
</feature>
<dbReference type="GO" id="GO:0032259">
    <property type="term" value="P:methylation"/>
    <property type="evidence" value="ECO:0007669"/>
    <property type="project" value="UniProtKB-KW"/>
</dbReference>
<keyword evidence="4 6" id="KW-0831">Ubiquinone biosynthesis</keyword>
<reference evidence="7 8" key="1">
    <citation type="submission" date="2018-12" db="EMBL/GenBank/DDBJ databases">
        <authorList>
            <person name="Criscuolo A."/>
        </authorList>
    </citation>
    <scope>NUCLEOTIDE SEQUENCE [LARGE SCALE GENOMIC DNA]</scope>
    <source>
        <strain evidence="7">ACIP1116281</strain>
    </source>
</reference>
<evidence type="ECO:0000256" key="6">
    <source>
        <dbReference type="HAMAP-Rule" id="MF_01813"/>
    </source>
</evidence>
<keyword evidence="7" id="KW-0830">Ubiquinone</keyword>
<keyword evidence="2 6" id="KW-0489">Methyltransferase</keyword>
<dbReference type="InterPro" id="IPR029063">
    <property type="entry name" value="SAM-dependent_MTases_sf"/>
</dbReference>
<feature type="binding site" evidence="6">
    <location>
        <position position="77"/>
    </location>
    <ligand>
        <name>S-adenosyl-L-methionine</name>
        <dbReference type="ChEBI" id="CHEBI:59789"/>
    </ligand>
</feature>
<dbReference type="EMBL" id="UZWD01000007">
    <property type="protein sequence ID" value="VDS03391.1"/>
    <property type="molecule type" value="Genomic_DNA"/>
</dbReference>
<dbReference type="PROSITE" id="PS01184">
    <property type="entry name" value="UBIE_2"/>
    <property type="match status" value="1"/>
</dbReference>